<keyword evidence="2" id="KW-1185">Reference proteome</keyword>
<dbReference type="AlphaFoldDB" id="A0A024GI26"/>
<evidence type="ECO:0000313" key="2">
    <source>
        <dbReference type="Proteomes" id="UP000053237"/>
    </source>
</evidence>
<sequence>MIVSCKFCIHSRFSWSNNYFMTAYVVSNGPAETFFVRPIFHPKSINREAFPKIKESKQQRLQSSYLYFNESFDGIDEGANELIFWGELPTPIPSIIRSLHFAILLQSWLNNRNYVAFLCLLRYTDKEYPLSISQLRRLIIPTNNLMARYPGRTLNRGIRFMFQNLRLTEQPYMMSPMSISYCLVDQLARDTVKNCAILSYPFSSFGIPKSANDVTANHTLTL</sequence>
<dbReference type="Proteomes" id="UP000053237">
    <property type="component" value="Unassembled WGS sequence"/>
</dbReference>
<protein>
    <submittedName>
        <fullName evidence="1">Uncharacterized protein</fullName>
    </submittedName>
</protein>
<dbReference type="InParanoid" id="A0A024GI26"/>
<gene>
    <name evidence="1" type="ORF">BN9_072950</name>
</gene>
<comment type="caution">
    <text evidence="1">The sequence shown here is derived from an EMBL/GenBank/DDBJ whole genome shotgun (WGS) entry which is preliminary data.</text>
</comment>
<evidence type="ECO:0000313" key="1">
    <source>
        <dbReference type="EMBL" id="CCI46366.1"/>
    </source>
</evidence>
<accession>A0A024GI26</accession>
<organism evidence="1 2">
    <name type="scientific">Albugo candida</name>
    <dbReference type="NCBI Taxonomy" id="65357"/>
    <lineage>
        <taxon>Eukaryota</taxon>
        <taxon>Sar</taxon>
        <taxon>Stramenopiles</taxon>
        <taxon>Oomycota</taxon>
        <taxon>Peronosporomycetes</taxon>
        <taxon>Albuginales</taxon>
        <taxon>Albuginaceae</taxon>
        <taxon>Albugo</taxon>
    </lineage>
</organism>
<name>A0A024GI26_9STRA</name>
<proteinExistence type="predicted"/>
<reference evidence="1 2" key="1">
    <citation type="submission" date="2012-05" db="EMBL/GenBank/DDBJ databases">
        <title>Recombination and specialization in a pathogen metapopulation.</title>
        <authorList>
            <person name="Gardiner A."/>
            <person name="Kemen E."/>
            <person name="Schultz-Larsen T."/>
            <person name="MacLean D."/>
            <person name="Van Oosterhout C."/>
            <person name="Jones J.D.G."/>
        </authorList>
    </citation>
    <scope>NUCLEOTIDE SEQUENCE [LARGE SCALE GENOMIC DNA]</scope>
    <source>
        <strain evidence="1 2">Ac Nc2</strain>
    </source>
</reference>
<dbReference type="EMBL" id="CAIX01000124">
    <property type="protein sequence ID" value="CCI46366.1"/>
    <property type="molecule type" value="Genomic_DNA"/>
</dbReference>